<sequence length="137" mass="14296">MEFVNYADHVTLDLVVQDMLAKGATELVKGSAGFCQWHSFLKDRASTVSLWRSLLGHLASLDTLGPSSVVLEETLEGSVRPTLMLGSSFTAVSGRSLLVDGSGSSSLGTSLCDGSSGTVSVFRHVPSELGDSFISGA</sequence>
<name>A0A5B7GMF1_PORTR</name>
<dbReference type="Proteomes" id="UP000324222">
    <property type="component" value="Unassembled WGS sequence"/>
</dbReference>
<protein>
    <submittedName>
        <fullName evidence="1">Uncharacterized protein</fullName>
    </submittedName>
</protein>
<evidence type="ECO:0000313" key="2">
    <source>
        <dbReference type="Proteomes" id="UP000324222"/>
    </source>
</evidence>
<dbReference type="EMBL" id="VSRR010015665">
    <property type="protein sequence ID" value="MPC58417.1"/>
    <property type="molecule type" value="Genomic_DNA"/>
</dbReference>
<reference evidence="1 2" key="1">
    <citation type="submission" date="2019-05" db="EMBL/GenBank/DDBJ databases">
        <title>Another draft genome of Portunus trituberculatus and its Hox gene families provides insights of decapod evolution.</title>
        <authorList>
            <person name="Jeong J.-H."/>
            <person name="Song I."/>
            <person name="Kim S."/>
            <person name="Choi T."/>
            <person name="Kim D."/>
            <person name="Ryu S."/>
            <person name="Kim W."/>
        </authorList>
    </citation>
    <scope>NUCLEOTIDE SEQUENCE [LARGE SCALE GENOMIC DNA]</scope>
    <source>
        <tissue evidence="1">Muscle</tissue>
    </source>
</reference>
<keyword evidence="2" id="KW-1185">Reference proteome</keyword>
<comment type="caution">
    <text evidence="1">The sequence shown here is derived from an EMBL/GenBank/DDBJ whole genome shotgun (WGS) entry which is preliminary data.</text>
</comment>
<organism evidence="1 2">
    <name type="scientific">Portunus trituberculatus</name>
    <name type="common">Swimming crab</name>
    <name type="synonym">Neptunus trituberculatus</name>
    <dbReference type="NCBI Taxonomy" id="210409"/>
    <lineage>
        <taxon>Eukaryota</taxon>
        <taxon>Metazoa</taxon>
        <taxon>Ecdysozoa</taxon>
        <taxon>Arthropoda</taxon>
        <taxon>Crustacea</taxon>
        <taxon>Multicrustacea</taxon>
        <taxon>Malacostraca</taxon>
        <taxon>Eumalacostraca</taxon>
        <taxon>Eucarida</taxon>
        <taxon>Decapoda</taxon>
        <taxon>Pleocyemata</taxon>
        <taxon>Brachyura</taxon>
        <taxon>Eubrachyura</taxon>
        <taxon>Portunoidea</taxon>
        <taxon>Portunidae</taxon>
        <taxon>Portuninae</taxon>
        <taxon>Portunus</taxon>
    </lineage>
</organism>
<evidence type="ECO:0000313" key="1">
    <source>
        <dbReference type="EMBL" id="MPC58417.1"/>
    </source>
</evidence>
<dbReference type="AlphaFoldDB" id="A0A5B7GMF1"/>
<accession>A0A5B7GMF1</accession>
<gene>
    <name evidence="1" type="ORF">E2C01_052422</name>
</gene>
<proteinExistence type="predicted"/>